<feature type="non-terminal residue" evidence="6">
    <location>
        <position position="1"/>
    </location>
</feature>
<evidence type="ECO:0000256" key="4">
    <source>
        <dbReference type="ARBA" id="ARBA00035393"/>
    </source>
</evidence>
<sequence>PSFEDVATYDGRRINLYKRAQILVIDLVSALPEQPWAKFADLENLTAFADYKVPQVLRELGIMTYAEALAEKVDSFIEIVAGSREEIEIRAATVAAVHQLSQALARRGRPVTDAGLDGVLWHLGQDMVFRFPYHRTRTPYY</sequence>
<name>A0A938BMH3_9BACT</name>
<evidence type="ECO:0000313" key="6">
    <source>
        <dbReference type="EMBL" id="MBM3273980.1"/>
    </source>
</evidence>
<comment type="catalytic activity">
    <reaction evidence="5">
        <text>queuosine 5'-phosphate + H2O = queuine + D-ribose 5-phosphate</text>
        <dbReference type="Rhea" id="RHEA:75387"/>
        <dbReference type="ChEBI" id="CHEBI:15377"/>
        <dbReference type="ChEBI" id="CHEBI:17433"/>
        <dbReference type="ChEBI" id="CHEBI:78346"/>
        <dbReference type="ChEBI" id="CHEBI:194371"/>
    </reaction>
    <physiologicalReaction direction="left-to-right" evidence="5">
        <dbReference type="Rhea" id="RHEA:75388"/>
    </physiologicalReaction>
</comment>
<dbReference type="GO" id="GO:0006400">
    <property type="term" value="P:tRNA modification"/>
    <property type="evidence" value="ECO:0007669"/>
    <property type="project" value="TreeGrafter"/>
</dbReference>
<reference evidence="6 7" key="1">
    <citation type="submission" date="2019-03" db="EMBL/GenBank/DDBJ databases">
        <title>Lake Tanganyika Metagenome-Assembled Genomes (MAGs).</title>
        <authorList>
            <person name="Tran P."/>
        </authorList>
    </citation>
    <scope>NUCLEOTIDE SEQUENCE [LARGE SCALE GENOMIC DNA]</scope>
    <source>
        <strain evidence="6">K_DeepCast_65m_m2_236</strain>
    </source>
</reference>
<dbReference type="PANTHER" id="PTHR21314">
    <property type="entry name" value="QUEUOSINE 5'-PHOSPHATE N-GLYCOSYLASE_HYDROLASE-RELATED"/>
    <property type="match status" value="1"/>
</dbReference>
<dbReference type="InterPro" id="IPR019438">
    <property type="entry name" value="Q_salvage"/>
</dbReference>
<dbReference type="EMBL" id="VGJX01000090">
    <property type="protein sequence ID" value="MBM3273980.1"/>
    <property type="molecule type" value="Genomic_DNA"/>
</dbReference>
<dbReference type="Pfam" id="PF10343">
    <property type="entry name" value="Q_salvage"/>
    <property type="match status" value="1"/>
</dbReference>
<proteinExistence type="inferred from homology"/>
<dbReference type="AlphaFoldDB" id="A0A938BMH3"/>
<dbReference type="GO" id="GO:0016787">
    <property type="term" value="F:hydrolase activity"/>
    <property type="evidence" value="ECO:0007669"/>
    <property type="project" value="UniProtKB-KW"/>
</dbReference>
<dbReference type="Proteomes" id="UP000703893">
    <property type="component" value="Unassembled WGS sequence"/>
</dbReference>
<keyword evidence="1" id="KW-0378">Hydrolase</keyword>
<evidence type="ECO:0000256" key="2">
    <source>
        <dbReference type="ARBA" id="ARBA00035119"/>
    </source>
</evidence>
<evidence type="ECO:0000256" key="5">
    <source>
        <dbReference type="ARBA" id="ARBA00048204"/>
    </source>
</evidence>
<accession>A0A938BMH3</accession>
<comment type="caution">
    <text evidence="6">The sequence shown here is derived from an EMBL/GenBank/DDBJ whole genome shotgun (WGS) entry which is preliminary data.</text>
</comment>
<organism evidence="6 7">
    <name type="scientific">Candidatus Tanganyikabacteria bacterium</name>
    <dbReference type="NCBI Taxonomy" id="2961651"/>
    <lineage>
        <taxon>Bacteria</taxon>
        <taxon>Bacillati</taxon>
        <taxon>Candidatus Sericytochromatia</taxon>
        <taxon>Candidatus Tanganyikabacteria</taxon>
    </lineage>
</organism>
<evidence type="ECO:0000256" key="3">
    <source>
        <dbReference type="ARBA" id="ARBA00035306"/>
    </source>
</evidence>
<protein>
    <recommendedName>
        <fullName evidence="3">Queuosine 5'-phosphate N-glycosylase/hydrolase</fullName>
    </recommendedName>
    <alternativeName>
        <fullName evidence="4">Queuosine-nucleotide N-glycosylase/hydrolase</fullName>
    </alternativeName>
</protein>
<comment type="similarity">
    <text evidence="2">Belongs to the QNG1 protein family.</text>
</comment>
<evidence type="ECO:0000313" key="7">
    <source>
        <dbReference type="Proteomes" id="UP000703893"/>
    </source>
</evidence>
<gene>
    <name evidence="6" type="ORF">FJZ00_02415</name>
</gene>
<dbReference type="PANTHER" id="PTHR21314:SF0">
    <property type="entry name" value="QUEUOSINE 5'-PHOSPHATE N-GLYCOSYLASE_HYDROLASE"/>
    <property type="match status" value="1"/>
</dbReference>
<evidence type="ECO:0000256" key="1">
    <source>
        <dbReference type="ARBA" id="ARBA00022801"/>
    </source>
</evidence>